<dbReference type="PANTHER" id="PTHR42792">
    <property type="entry name" value="FLAGELLIN"/>
    <property type="match status" value="1"/>
</dbReference>
<evidence type="ECO:0000256" key="3">
    <source>
        <dbReference type="ARBA" id="ARBA00005709"/>
    </source>
</evidence>
<sequence length="301" mass="32516">MRISNAQTSAMMHNNMNRNSQAIAQLQAQIGSGLRIQKPSDDPIASARLLRIQREQSSLGQYNENIGKVSDNLKLQETYVQSGSDAMGSIRDLLLWAGNDTNSPEDLSAIATQLSSLEDSLVSYFNAKDEAGNYVFSGTRNDVPAVTFDPATGTYSMTGNDEERQAVVGNGVLIGDNVTAQQMLGADADFLNDLHSLVDSLKNAPDDPATRQQLKDTLEQLDVTHGHMMGAITDMGGRQNTLTLLAESNADVSLANQKVQGDLSQLDMGGAFLAVQAYELSMQASQKVYSRMATISLFDLM</sequence>
<evidence type="ECO:0000313" key="7">
    <source>
        <dbReference type="EMBL" id="TWR86634.1"/>
    </source>
</evidence>
<keyword evidence="7" id="KW-0282">Flagellum</keyword>
<gene>
    <name evidence="7" type="primary">flgL</name>
    <name evidence="7" type="ORF">FJD38_20590</name>
</gene>
<reference evidence="7 8" key="1">
    <citation type="submission" date="2019-06" db="EMBL/GenBank/DDBJ databases">
        <title>Pseudomonas bimorpha sp. nov. isolated from bovine raw milk and skim milk concentrate.</title>
        <authorList>
            <person name="Hofmann K."/>
            <person name="Huptas C."/>
            <person name="Doll E."/>
            <person name="Scherer S."/>
            <person name="Wenning M."/>
        </authorList>
    </citation>
    <scope>NUCLEOTIDE SEQUENCE [LARGE SCALE GENOMIC DNA]</scope>
    <source>
        <strain evidence="7 8">DSM 108989</strain>
    </source>
</reference>
<evidence type="ECO:0000256" key="4">
    <source>
        <dbReference type="ARBA" id="ARBA00022525"/>
    </source>
</evidence>
<keyword evidence="7" id="KW-0969">Cilium</keyword>
<comment type="similarity">
    <text evidence="3">Belongs to the bacterial flagellin family.</text>
</comment>
<evidence type="ECO:0000259" key="6">
    <source>
        <dbReference type="Pfam" id="PF00669"/>
    </source>
</evidence>
<dbReference type="NCBIfam" id="TIGR02550">
    <property type="entry name" value="flagell_flgL"/>
    <property type="match status" value="1"/>
</dbReference>
<keyword evidence="5" id="KW-0975">Bacterial flagellum</keyword>
<proteinExistence type="inferred from homology"/>
<keyword evidence="8" id="KW-1185">Reference proteome</keyword>
<dbReference type="Gene3D" id="1.20.1330.10">
    <property type="entry name" value="f41 fragment of flagellin, N-terminal domain"/>
    <property type="match status" value="1"/>
</dbReference>
<dbReference type="Pfam" id="PF00669">
    <property type="entry name" value="Flagellin_N"/>
    <property type="match status" value="1"/>
</dbReference>
<dbReference type="EMBL" id="VFIO01000011">
    <property type="protein sequence ID" value="TWR86634.1"/>
    <property type="molecule type" value="Genomic_DNA"/>
</dbReference>
<dbReference type="RefSeq" id="WP_122785896.1">
    <property type="nucleotide sequence ID" value="NZ_VFIO01000011.1"/>
</dbReference>
<evidence type="ECO:0000256" key="2">
    <source>
        <dbReference type="ARBA" id="ARBA00004613"/>
    </source>
</evidence>
<feature type="domain" description="Flagellin N-terminal" evidence="6">
    <location>
        <begin position="3"/>
        <end position="139"/>
    </location>
</feature>
<dbReference type="Proteomes" id="UP000318428">
    <property type="component" value="Unassembled WGS sequence"/>
</dbReference>
<keyword evidence="4" id="KW-0964">Secreted</keyword>
<evidence type="ECO:0000313" key="8">
    <source>
        <dbReference type="Proteomes" id="UP000318428"/>
    </source>
</evidence>
<comment type="caution">
    <text evidence="7">The sequence shown here is derived from an EMBL/GenBank/DDBJ whole genome shotgun (WGS) entry which is preliminary data.</text>
</comment>
<protein>
    <submittedName>
        <fullName evidence="7">Flagellar hook-associated protein 3</fullName>
    </submittedName>
</protein>
<dbReference type="SUPFAM" id="SSF64518">
    <property type="entry name" value="Phase 1 flagellin"/>
    <property type="match status" value="1"/>
</dbReference>
<comment type="subcellular location">
    <subcellularLocation>
        <location evidence="1">Bacterial flagellum</location>
    </subcellularLocation>
    <subcellularLocation>
        <location evidence="2">Secreted</location>
    </subcellularLocation>
</comment>
<dbReference type="PANTHER" id="PTHR42792:SF1">
    <property type="entry name" value="FLAGELLAR HOOK-ASSOCIATED PROTEIN 3"/>
    <property type="match status" value="1"/>
</dbReference>
<organism evidence="7 8">
    <name type="scientific">Pseudomonas saxonica</name>
    <dbReference type="NCBI Taxonomy" id="2600598"/>
    <lineage>
        <taxon>Bacteria</taxon>
        <taxon>Pseudomonadati</taxon>
        <taxon>Pseudomonadota</taxon>
        <taxon>Gammaproteobacteria</taxon>
        <taxon>Pseudomonadales</taxon>
        <taxon>Pseudomonadaceae</taxon>
        <taxon>Pseudomonas</taxon>
    </lineage>
</organism>
<dbReference type="InterPro" id="IPR001029">
    <property type="entry name" value="Flagellin_N"/>
</dbReference>
<keyword evidence="7" id="KW-0966">Cell projection</keyword>
<dbReference type="InterPro" id="IPR001492">
    <property type="entry name" value="Flagellin"/>
</dbReference>
<name>A0ABY3GCK9_9PSED</name>
<evidence type="ECO:0000256" key="1">
    <source>
        <dbReference type="ARBA" id="ARBA00004365"/>
    </source>
</evidence>
<evidence type="ECO:0000256" key="5">
    <source>
        <dbReference type="ARBA" id="ARBA00023143"/>
    </source>
</evidence>
<accession>A0ABY3GCK9</accession>
<dbReference type="InterPro" id="IPR013384">
    <property type="entry name" value="Flagell_FlgL"/>
</dbReference>